<accession>A0A2H9THP9</accession>
<comment type="caution">
    <text evidence="2">The sequence shown here is derived from an EMBL/GenBank/DDBJ whole genome shotgun (WGS) entry which is preliminary data.</text>
</comment>
<reference evidence="2 3" key="1">
    <citation type="submission" date="2016-10" db="EMBL/GenBank/DDBJ databases">
        <title>The genome of Paramicrosporidium saccamoebae is the missing link in understanding Cryptomycota and Microsporidia evolution.</title>
        <authorList>
            <person name="Quandt C.A."/>
            <person name="Beaudet D."/>
            <person name="Corsaro D."/>
            <person name="Michel R."/>
            <person name="Corradi N."/>
            <person name="James T."/>
        </authorList>
    </citation>
    <scope>NUCLEOTIDE SEQUENCE [LARGE SCALE GENOMIC DNA]</scope>
    <source>
        <strain evidence="2 3">KSL3</strain>
    </source>
</reference>
<proteinExistence type="predicted"/>
<feature type="chain" id="PRO_5014160957" evidence="1">
    <location>
        <begin position="17"/>
        <end position="108"/>
    </location>
</feature>
<feature type="signal peptide" evidence="1">
    <location>
        <begin position="1"/>
        <end position="16"/>
    </location>
</feature>
<gene>
    <name evidence="2" type="ORF">PSACC_02912</name>
</gene>
<evidence type="ECO:0000313" key="3">
    <source>
        <dbReference type="Proteomes" id="UP000240830"/>
    </source>
</evidence>
<dbReference type="EMBL" id="MTSL01000179">
    <property type="protein sequence ID" value="PJF17293.1"/>
    <property type="molecule type" value="Genomic_DNA"/>
</dbReference>
<keyword evidence="1" id="KW-0732">Signal</keyword>
<keyword evidence="3" id="KW-1185">Reference proteome</keyword>
<evidence type="ECO:0000256" key="1">
    <source>
        <dbReference type="SAM" id="SignalP"/>
    </source>
</evidence>
<organism evidence="2 3">
    <name type="scientific">Paramicrosporidium saccamoebae</name>
    <dbReference type="NCBI Taxonomy" id="1246581"/>
    <lineage>
        <taxon>Eukaryota</taxon>
        <taxon>Fungi</taxon>
        <taxon>Fungi incertae sedis</taxon>
        <taxon>Cryptomycota</taxon>
        <taxon>Cryptomycota incertae sedis</taxon>
        <taxon>Paramicrosporidium</taxon>
    </lineage>
</organism>
<sequence length="108" mass="11888">MKIVVWLVALIAVARASNPVDAFFGDTNNSTNNGLVVRKTIKVRRGGADELTEVQAAIKKDFSSVTLGVKSIMGMYVETTEELPKDFDEPVKTFLTEIENRLGSIIEK</sequence>
<dbReference type="Proteomes" id="UP000240830">
    <property type="component" value="Unassembled WGS sequence"/>
</dbReference>
<dbReference type="AlphaFoldDB" id="A0A2H9THP9"/>
<protein>
    <submittedName>
        <fullName evidence="2">Uncharacterized protein</fullName>
    </submittedName>
</protein>
<name>A0A2H9THP9_9FUNG</name>
<evidence type="ECO:0000313" key="2">
    <source>
        <dbReference type="EMBL" id="PJF17293.1"/>
    </source>
</evidence>